<feature type="domain" description="Glycosyl hydrolase family 32 C-terminal" evidence="8">
    <location>
        <begin position="461"/>
        <end position="614"/>
    </location>
</feature>
<evidence type="ECO:0000256" key="6">
    <source>
        <dbReference type="SAM" id="MobiDB-lite"/>
    </source>
</evidence>
<dbReference type="EMBL" id="DS027698">
    <property type="protein sequence ID" value="EAW15811.1"/>
    <property type="molecule type" value="Genomic_DNA"/>
</dbReference>
<reference evidence="10" key="1">
    <citation type="journal article" date="2008" name="PLoS Genet.">
        <title>Genomic islands in the pathogenic filamentous fungus Aspergillus fumigatus.</title>
        <authorList>
            <person name="Fedorova N.D."/>
            <person name="Khaldi N."/>
            <person name="Joardar V.S."/>
            <person name="Maiti R."/>
            <person name="Amedeo P."/>
            <person name="Anderson M.J."/>
            <person name="Crabtree J."/>
            <person name="Silva J.C."/>
            <person name="Badger J.H."/>
            <person name="Albarraq A."/>
            <person name="Angiuoli S."/>
            <person name="Bussey H."/>
            <person name="Bowyer P."/>
            <person name="Cotty P.J."/>
            <person name="Dyer P.S."/>
            <person name="Egan A."/>
            <person name="Galens K."/>
            <person name="Fraser-Liggett C.M."/>
            <person name="Haas B.J."/>
            <person name="Inman J.M."/>
            <person name="Kent R."/>
            <person name="Lemieux S."/>
            <person name="Malavazi I."/>
            <person name="Orvis J."/>
            <person name="Roemer T."/>
            <person name="Ronning C.M."/>
            <person name="Sundaram J.P."/>
            <person name="Sutton G."/>
            <person name="Turner G."/>
            <person name="Venter J.C."/>
            <person name="White O.R."/>
            <person name="Whitty B.R."/>
            <person name="Youngman P."/>
            <person name="Wolfe K.H."/>
            <person name="Goldman G.H."/>
            <person name="Wortman J.R."/>
            <person name="Jiang B."/>
            <person name="Denning D.W."/>
            <person name="Nierman W.C."/>
        </authorList>
    </citation>
    <scope>NUCLEOTIDE SEQUENCE [LARGE SCALE GENOMIC DNA]</scope>
    <source>
        <strain evidence="10">ATCC 1020 / DSM 3700 / CBS 544.65 / FGSC A1164 / JCM 1740 / NRRL 181 / WB 181</strain>
    </source>
</reference>
<dbReference type="SMART" id="SM00640">
    <property type="entry name" value="Glyco_32"/>
    <property type="match status" value="1"/>
</dbReference>
<dbReference type="HOGENOM" id="CLU_013784_1_0_1"/>
<evidence type="ECO:0000313" key="9">
    <source>
        <dbReference type="EMBL" id="EAW15811.1"/>
    </source>
</evidence>
<dbReference type="FunFam" id="2.115.10.20:FF:000011">
    <property type="entry name" value="Glycosyl hydrolases family 32 superfamily"/>
    <property type="match status" value="1"/>
</dbReference>
<evidence type="ECO:0000256" key="3">
    <source>
        <dbReference type="ARBA" id="ARBA00022801"/>
    </source>
</evidence>
<dbReference type="GO" id="GO:0004575">
    <property type="term" value="F:sucrose alpha-glucosidase activity"/>
    <property type="evidence" value="ECO:0007669"/>
    <property type="project" value="TreeGrafter"/>
</dbReference>
<protein>
    <submittedName>
        <fullName evidence="9">Glycosyl hydrolase family protein</fullName>
    </submittedName>
</protein>
<dbReference type="GO" id="GO:0005987">
    <property type="term" value="P:sucrose catabolic process"/>
    <property type="evidence" value="ECO:0007669"/>
    <property type="project" value="TreeGrafter"/>
</dbReference>
<dbReference type="STRING" id="331117.A1DLZ0"/>
<keyword evidence="10" id="KW-1185">Reference proteome</keyword>
<evidence type="ECO:0000259" key="8">
    <source>
        <dbReference type="Pfam" id="PF08244"/>
    </source>
</evidence>
<dbReference type="GO" id="GO:0005737">
    <property type="term" value="C:cytoplasm"/>
    <property type="evidence" value="ECO:0007669"/>
    <property type="project" value="TreeGrafter"/>
</dbReference>
<comment type="similarity">
    <text evidence="1 5">Belongs to the glycosyl hydrolase 32 family.</text>
</comment>
<dbReference type="AlphaFoldDB" id="A1DLZ0"/>
<dbReference type="RefSeq" id="XP_001257708.1">
    <property type="nucleotide sequence ID" value="XM_001257707.1"/>
</dbReference>
<gene>
    <name evidence="9" type="ORF">NFIA_051560</name>
</gene>
<feature type="region of interest" description="Disordered" evidence="6">
    <location>
        <begin position="1"/>
        <end position="25"/>
    </location>
</feature>
<dbReference type="GeneID" id="4584223"/>
<name>A1DLZ0_NEOFI</name>
<dbReference type="PANTHER" id="PTHR42800">
    <property type="entry name" value="EXOINULINASE INUD (AFU_ORTHOLOGUE AFUA_5G00480)"/>
    <property type="match status" value="1"/>
</dbReference>
<dbReference type="InterPro" id="IPR023296">
    <property type="entry name" value="Glyco_hydro_beta-prop_sf"/>
</dbReference>
<dbReference type="Proteomes" id="UP000006702">
    <property type="component" value="Unassembled WGS sequence"/>
</dbReference>
<dbReference type="Gene3D" id="2.60.120.560">
    <property type="entry name" value="Exo-inulinase, domain 1"/>
    <property type="match status" value="1"/>
</dbReference>
<dbReference type="OrthoDB" id="202537at2759"/>
<dbReference type="Pfam" id="PF00251">
    <property type="entry name" value="Glyco_hydro_32N"/>
    <property type="match status" value="1"/>
</dbReference>
<evidence type="ECO:0000256" key="5">
    <source>
        <dbReference type="RuleBase" id="RU362110"/>
    </source>
</evidence>
<dbReference type="InterPro" id="IPR001362">
    <property type="entry name" value="Glyco_hydro_32"/>
</dbReference>
<dbReference type="VEuPathDB" id="FungiDB:NFIA_051560"/>
<dbReference type="InterPro" id="IPR013148">
    <property type="entry name" value="Glyco_hydro_32_N"/>
</dbReference>
<accession>A1DLZ0</accession>
<dbReference type="OMA" id="SGIFDHG"/>
<evidence type="ECO:0000259" key="7">
    <source>
        <dbReference type="Pfam" id="PF00251"/>
    </source>
</evidence>
<dbReference type="Gene3D" id="2.115.10.20">
    <property type="entry name" value="Glycosyl hydrolase domain, family 43"/>
    <property type="match status" value="1"/>
</dbReference>
<dbReference type="CDD" id="cd18621">
    <property type="entry name" value="GH32_XdINV-like"/>
    <property type="match status" value="1"/>
</dbReference>
<evidence type="ECO:0000313" key="10">
    <source>
        <dbReference type="Proteomes" id="UP000006702"/>
    </source>
</evidence>
<sequence>MHILPGSQHAAELGNSGTPIHPVRCDPEQKAETIPQTTGIAHVNPKWRPSYHLAAPRGWMNDPCGLGYDPTTELYHLSFQWNPHGNDWGNISWGHATSNDLVSWQISPEPCLTPSAEYDRCGVFTGCFRPHGPDGKPGVLTYVYTSVNHLPLHYTLPYVKGSESLSIAVSHDHGTTWQRFDSNPIHPGAPAGLEVTGWRDPYLNCWPSLRAQRQDGVASPNLYGFISGGIAKESPTVFVYVVNPDNLTEWTYIGPLLHVGLNYRPSRWSGDLGVNWEVANCFTLTDGGVSRDFVIFGAEGCLSCEVGSKRVPRSLLWMCINVRPRLQAQSSCEPLAEYSFSGIFDHGCCYAANSFWDPVTEEYVVYCWITEEDLPDRLRHRQGWSGVMSLPRLVRLVTLHHVKRAHQSKLESITSIETERHSQGTRVRTLSIRPDPRLNILRTSARELHLSKVQLGSVAHQPPAFLPLRTARWELNATFVIGKHCAAVGLEIGHSPGEHSRFFFPPKLQQLLTHEEDFHQRTTLSWKPYDETFTIERPSLHDAGINHVPETAPHTLFTFCNNKGEEVTEPLQIHAYFDASVLEVSVNSRTVISTRIYTPHAQVCTGLKFFASATESPPKPSTSAPAAVLVRADIWDGLSVIRDEIKH</sequence>
<organism evidence="9 10">
    <name type="scientific">Neosartorya fischeri (strain ATCC 1020 / DSM 3700 / CBS 544.65 / FGSC A1164 / JCM 1740 / NRRL 181 / WB 181)</name>
    <name type="common">Aspergillus fischerianus</name>
    <dbReference type="NCBI Taxonomy" id="331117"/>
    <lineage>
        <taxon>Eukaryota</taxon>
        <taxon>Fungi</taxon>
        <taxon>Dikarya</taxon>
        <taxon>Ascomycota</taxon>
        <taxon>Pezizomycotina</taxon>
        <taxon>Eurotiomycetes</taxon>
        <taxon>Eurotiomycetidae</taxon>
        <taxon>Eurotiales</taxon>
        <taxon>Aspergillaceae</taxon>
        <taxon>Aspergillus</taxon>
        <taxon>Aspergillus subgen. Fumigati</taxon>
    </lineage>
</organism>
<evidence type="ECO:0000256" key="2">
    <source>
        <dbReference type="ARBA" id="ARBA00022729"/>
    </source>
</evidence>
<dbReference type="SUPFAM" id="SSF75005">
    <property type="entry name" value="Arabinanase/levansucrase/invertase"/>
    <property type="match status" value="1"/>
</dbReference>
<proteinExistence type="inferred from homology"/>
<dbReference type="PANTHER" id="PTHR42800:SF3">
    <property type="entry name" value="GLYCOSYL HYDROLASE FAMILY 32 N-TERMINAL DOMAIN-CONTAINING PROTEIN"/>
    <property type="match status" value="1"/>
</dbReference>
<dbReference type="eggNOG" id="KOG0228">
    <property type="taxonomic scope" value="Eukaryota"/>
</dbReference>
<dbReference type="Pfam" id="PF08244">
    <property type="entry name" value="Glyco_hydro_32C"/>
    <property type="match status" value="1"/>
</dbReference>
<keyword evidence="3 5" id="KW-0378">Hydrolase</keyword>
<evidence type="ECO:0000256" key="4">
    <source>
        <dbReference type="ARBA" id="ARBA00023295"/>
    </source>
</evidence>
<keyword evidence="2" id="KW-0732">Signal</keyword>
<dbReference type="InterPro" id="IPR013189">
    <property type="entry name" value="Glyco_hydro_32_C"/>
</dbReference>
<evidence type="ECO:0000256" key="1">
    <source>
        <dbReference type="ARBA" id="ARBA00009902"/>
    </source>
</evidence>
<dbReference type="KEGG" id="nfi:NFIA_051560"/>
<feature type="domain" description="Glycosyl hydrolase family 32 N-terminal" evidence="7">
    <location>
        <begin position="52"/>
        <end position="398"/>
    </location>
</feature>
<keyword evidence="4 5" id="KW-0326">Glycosidase</keyword>